<dbReference type="KEGG" id="gsn:YC6258_02349"/>
<dbReference type="EMBL" id="CP007142">
    <property type="protein sequence ID" value="AJQ94387.1"/>
    <property type="molecule type" value="Genomic_DNA"/>
</dbReference>
<reference evidence="1 2" key="1">
    <citation type="submission" date="2014-01" db="EMBL/GenBank/DDBJ databases">
        <title>Full genme sequencing of cellulolytic bacterium Gynuella sunshinyii YC6258T gen. nov., sp. nov.</title>
        <authorList>
            <person name="Khan H."/>
            <person name="Chung E.J."/>
            <person name="Chung Y.R."/>
        </authorList>
    </citation>
    <scope>NUCLEOTIDE SEQUENCE [LARGE SCALE GENOMIC DNA]</scope>
    <source>
        <strain evidence="1 2">YC6258</strain>
    </source>
</reference>
<evidence type="ECO:0000313" key="2">
    <source>
        <dbReference type="Proteomes" id="UP000032266"/>
    </source>
</evidence>
<accession>A0A0C5VI95</accession>
<keyword evidence="2" id="KW-1185">Reference proteome</keyword>
<dbReference type="AlphaFoldDB" id="A0A0C5VI95"/>
<dbReference type="STRING" id="1445510.YC6258_02349"/>
<dbReference type="Gene3D" id="1.10.3210.10">
    <property type="entry name" value="Hypothetical protein af1432"/>
    <property type="match status" value="1"/>
</dbReference>
<protein>
    <recommendedName>
        <fullName evidence="3">HDOD domain-containing protein</fullName>
    </recommendedName>
</protein>
<dbReference type="Proteomes" id="UP000032266">
    <property type="component" value="Chromosome"/>
</dbReference>
<sequence>MFWLFLISIKESLMIVETQLEEWLGSIVDTGMPILLPQDELEQFGANEEAFAKYVRSDPLLAMQILLWSKRTKTAPQGAIVNVSDAIAVLGVNQTLQRAAKLERLDPQQHHNKRLLEFIVDSMVAASLLESWHDLRQVEWTETDYWACVFANAVWWLMAVKDPVLLEGIEYRVSSGEPVNQVFEGVLGFSYQDLVVFTIDTYMLPTLERIMAWLENEETPPAGLNFKYQALRFFLPISHQLAGSCREEYGSDRYLSLVKKAANATLIDNFEANLPVWIGRAIESYHDSLIGYSIKHGYAAILTQHPEYQSDSYHSSAAGDSVNGITKWQSRLLSRLLEQLMNLLQGKCCFIAFPDGDKMRLEVARGGGLEKYLDYQFAIPKSGWLLKMLTASSSIRIAKDKAGLAMGQLPEDVRQLISDDLFYMKSFSVNNDRYGLVYFMPDENREVQQEAYMQFRRLVALTEKNFMQDFETDLS</sequence>
<dbReference type="SUPFAM" id="SSF109604">
    <property type="entry name" value="HD-domain/PDEase-like"/>
    <property type="match status" value="1"/>
</dbReference>
<evidence type="ECO:0008006" key="3">
    <source>
        <dbReference type="Google" id="ProtNLM"/>
    </source>
</evidence>
<organism evidence="1 2">
    <name type="scientific">Gynuella sunshinyii YC6258</name>
    <dbReference type="NCBI Taxonomy" id="1445510"/>
    <lineage>
        <taxon>Bacteria</taxon>
        <taxon>Pseudomonadati</taxon>
        <taxon>Pseudomonadota</taxon>
        <taxon>Gammaproteobacteria</taxon>
        <taxon>Oceanospirillales</taxon>
        <taxon>Saccharospirillaceae</taxon>
        <taxon>Gynuella</taxon>
    </lineage>
</organism>
<dbReference type="HOGENOM" id="CLU_574609_0_0_6"/>
<name>A0A0C5VI95_9GAMM</name>
<evidence type="ECO:0000313" key="1">
    <source>
        <dbReference type="EMBL" id="AJQ94387.1"/>
    </source>
</evidence>
<gene>
    <name evidence="1" type="ORF">YC6258_02349</name>
</gene>
<proteinExistence type="predicted"/>